<evidence type="ECO:0000313" key="9">
    <source>
        <dbReference type="Proteomes" id="UP001432027"/>
    </source>
</evidence>
<dbReference type="AlphaFoldDB" id="A0AAV5U3U9"/>
<evidence type="ECO:0000256" key="1">
    <source>
        <dbReference type="ARBA" id="ARBA00004370"/>
    </source>
</evidence>
<keyword evidence="4 6" id="KW-1133">Transmembrane helix</keyword>
<sequence>QRNEPWRREKYGEEEEMKIVDGHFENTHGIHWLIVTMLIVGETAGGGLVALPSSMVDAEIWAGAALTVISAFASGYTGILLGENWLMMQDRWSEYRHFCRKPYPETAYRALGEWGRVFTSILLSVQQFCLSVVFLLLASNNISSLLFVLFSIQLNFCFVA</sequence>
<comment type="subcellular location">
    <subcellularLocation>
        <location evidence="1">Membrane</location>
    </subcellularLocation>
</comment>
<keyword evidence="2" id="KW-0813">Transport</keyword>
<feature type="non-terminal residue" evidence="8">
    <location>
        <position position="1"/>
    </location>
</feature>
<evidence type="ECO:0000256" key="5">
    <source>
        <dbReference type="ARBA" id="ARBA00023136"/>
    </source>
</evidence>
<organism evidence="8 9">
    <name type="scientific">Pristionchus entomophagus</name>
    <dbReference type="NCBI Taxonomy" id="358040"/>
    <lineage>
        <taxon>Eukaryota</taxon>
        <taxon>Metazoa</taxon>
        <taxon>Ecdysozoa</taxon>
        <taxon>Nematoda</taxon>
        <taxon>Chromadorea</taxon>
        <taxon>Rhabditida</taxon>
        <taxon>Rhabditina</taxon>
        <taxon>Diplogasteromorpha</taxon>
        <taxon>Diplogasteroidea</taxon>
        <taxon>Neodiplogasteridae</taxon>
        <taxon>Pristionchus</taxon>
    </lineage>
</organism>
<protein>
    <recommendedName>
        <fullName evidence="7">Amino acid transporter transmembrane domain-containing protein</fullName>
    </recommendedName>
</protein>
<keyword evidence="5 6" id="KW-0472">Membrane</keyword>
<feature type="transmembrane region" description="Helical" evidence="6">
    <location>
        <begin position="60"/>
        <end position="81"/>
    </location>
</feature>
<reference evidence="8" key="1">
    <citation type="submission" date="2023-10" db="EMBL/GenBank/DDBJ databases">
        <title>Genome assembly of Pristionchus species.</title>
        <authorList>
            <person name="Yoshida K."/>
            <person name="Sommer R.J."/>
        </authorList>
    </citation>
    <scope>NUCLEOTIDE SEQUENCE</scope>
    <source>
        <strain evidence="8">RS0144</strain>
    </source>
</reference>
<dbReference type="PANTHER" id="PTHR48017">
    <property type="entry name" value="OS05G0424000 PROTEIN-RELATED"/>
    <property type="match status" value="1"/>
</dbReference>
<evidence type="ECO:0000313" key="8">
    <source>
        <dbReference type="EMBL" id="GMT01172.1"/>
    </source>
</evidence>
<accession>A0AAV5U3U9</accession>
<feature type="domain" description="Amino acid transporter transmembrane" evidence="7">
    <location>
        <begin position="28"/>
        <end position="149"/>
    </location>
</feature>
<dbReference type="Pfam" id="PF01490">
    <property type="entry name" value="Aa_trans"/>
    <property type="match status" value="1"/>
</dbReference>
<keyword evidence="9" id="KW-1185">Reference proteome</keyword>
<gene>
    <name evidence="8" type="ORF">PENTCL1PPCAC_23346</name>
</gene>
<evidence type="ECO:0000256" key="4">
    <source>
        <dbReference type="ARBA" id="ARBA00022989"/>
    </source>
</evidence>
<dbReference type="Proteomes" id="UP001432027">
    <property type="component" value="Unassembled WGS sequence"/>
</dbReference>
<keyword evidence="3 6" id="KW-0812">Transmembrane</keyword>
<comment type="caution">
    <text evidence="8">The sequence shown here is derived from an EMBL/GenBank/DDBJ whole genome shotgun (WGS) entry which is preliminary data.</text>
</comment>
<name>A0AAV5U3U9_9BILA</name>
<dbReference type="InterPro" id="IPR013057">
    <property type="entry name" value="AA_transpt_TM"/>
</dbReference>
<proteinExistence type="predicted"/>
<feature type="non-terminal residue" evidence="8">
    <location>
        <position position="160"/>
    </location>
</feature>
<evidence type="ECO:0000256" key="6">
    <source>
        <dbReference type="SAM" id="Phobius"/>
    </source>
</evidence>
<evidence type="ECO:0000259" key="7">
    <source>
        <dbReference type="Pfam" id="PF01490"/>
    </source>
</evidence>
<evidence type="ECO:0000256" key="3">
    <source>
        <dbReference type="ARBA" id="ARBA00022692"/>
    </source>
</evidence>
<dbReference type="GO" id="GO:0016020">
    <property type="term" value="C:membrane"/>
    <property type="evidence" value="ECO:0007669"/>
    <property type="project" value="UniProtKB-SubCell"/>
</dbReference>
<evidence type="ECO:0000256" key="2">
    <source>
        <dbReference type="ARBA" id="ARBA00022448"/>
    </source>
</evidence>
<feature type="transmembrane region" description="Helical" evidence="6">
    <location>
        <begin position="32"/>
        <end position="54"/>
    </location>
</feature>
<dbReference type="EMBL" id="BTSX01000005">
    <property type="protein sequence ID" value="GMT01172.1"/>
    <property type="molecule type" value="Genomic_DNA"/>
</dbReference>